<dbReference type="InterPro" id="IPR041698">
    <property type="entry name" value="Methyltransf_25"/>
</dbReference>
<reference evidence="2" key="1">
    <citation type="submission" date="2022-10" db="EMBL/GenBank/DDBJ databases">
        <title>The complete genomes of actinobacterial strains from the NBC collection.</title>
        <authorList>
            <person name="Joergensen T.S."/>
            <person name="Alvarez Arevalo M."/>
            <person name="Sterndorff E.B."/>
            <person name="Faurdal D."/>
            <person name="Vuksanovic O."/>
            <person name="Mourched A.-S."/>
            <person name="Charusanti P."/>
            <person name="Shaw S."/>
            <person name="Blin K."/>
            <person name="Weber T."/>
        </authorList>
    </citation>
    <scope>NUCLEOTIDE SEQUENCE</scope>
    <source>
        <strain evidence="2">NBC_01432</strain>
    </source>
</reference>
<organism evidence="2 3">
    <name type="scientific">Streptomyces niveus</name>
    <name type="common">Streptomyces spheroides</name>
    <dbReference type="NCBI Taxonomy" id="193462"/>
    <lineage>
        <taxon>Bacteria</taxon>
        <taxon>Bacillati</taxon>
        <taxon>Actinomycetota</taxon>
        <taxon>Actinomycetes</taxon>
        <taxon>Kitasatosporales</taxon>
        <taxon>Streptomycetaceae</taxon>
        <taxon>Streptomyces</taxon>
    </lineage>
</organism>
<dbReference type="Pfam" id="PF13649">
    <property type="entry name" value="Methyltransf_25"/>
    <property type="match status" value="1"/>
</dbReference>
<accession>A0ABZ1ZZ80</accession>
<dbReference type="GO" id="GO:0032259">
    <property type="term" value="P:methylation"/>
    <property type="evidence" value="ECO:0007669"/>
    <property type="project" value="UniProtKB-KW"/>
</dbReference>
<sequence>MNDSNGGDDGNNASVARFYDQLAADYHLIYDDWDGSTERQGRALDTVIRSTLGPEPATVLDCACGIGTQAVGLALRGHRVTGTDISPAAAGRAGREAARRGLEMPVRAADMRALPFGEGSFDVVVCADNSLPHLLTDDDLLTALGEMRRVLRDGGLLLISTRPYDRIRRSRPVSTAPQLHGSGAGRTVTFQLWDWSEDGERYDLEHFQLIPADDDTGDDTGDDWRVEVRRTTYWALTERQLAALVTDAGFDGPAWRQPEDSGFFQPLLTARRHAAP</sequence>
<dbReference type="Gene3D" id="3.40.50.150">
    <property type="entry name" value="Vaccinia Virus protein VP39"/>
    <property type="match status" value="1"/>
</dbReference>
<dbReference type="PANTHER" id="PTHR43591:SF24">
    <property type="entry name" value="2-METHOXY-6-POLYPRENYL-1,4-BENZOQUINOL METHYLASE, MITOCHONDRIAL"/>
    <property type="match status" value="1"/>
</dbReference>
<name>A0ABZ1ZZ80_STRNV</name>
<protein>
    <submittedName>
        <fullName evidence="2">Methyltransferase domain-containing protein</fullName>
    </submittedName>
</protein>
<proteinExistence type="predicted"/>
<evidence type="ECO:0000259" key="1">
    <source>
        <dbReference type="Pfam" id="PF13649"/>
    </source>
</evidence>
<dbReference type="EMBL" id="CP109495">
    <property type="protein sequence ID" value="WUX51780.1"/>
    <property type="molecule type" value="Genomic_DNA"/>
</dbReference>
<keyword evidence="2" id="KW-0489">Methyltransferase</keyword>
<gene>
    <name evidence="2" type="ORF">OG442_09660</name>
</gene>
<keyword evidence="3" id="KW-1185">Reference proteome</keyword>
<dbReference type="CDD" id="cd02440">
    <property type="entry name" value="AdoMet_MTases"/>
    <property type="match status" value="1"/>
</dbReference>
<keyword evidence="2" id="KW-0808">Transferase</keyword>
<dbReference type="GO" id="GO:0008168">
    <property type="term" value="F:methyltransferase activity"/>
    <property type="evidence" value="ECO:0007669"/>
    <property type="project" value="UniProtKB-KW"/>
</dbReference>
<dbReference type="PANTHER" id="PTHR43591">
    <property type="entry name" value="METHYLTRANSFERASE"/>
    <property type="match status" value="1"/>
</dbReference>
<dbReference type="RefSeq" id="WP_329075453.1">
    <property type="nucleotide sequence ID" value="NZ_CP109495.1"/>
</dbReference>
<dbReference type="InterPro" id="IPR029063">
    <property type="entry name" value="SAM-dependent_MTases_sf"/>
</dbReference>
<feature type="domain" description="Methyltransferase" evidence="1">
    <location>
        <begin position="59"/>
        <end position="155"/>
    </location>
</feature>
<evidence type="ECO:0000313" key="2">
    <source>
        <dbReference type="EMBL" id="WUX51780.1"/>
    </source>
</evidence>
<evidence type="ECO:0000313" key="3">
    <source>
        <dbReference type="Proteomes" id="UP001432209"/>
    </source>
</evidence>
<dbReference type="Proteomes" id="UP001432209">
    <property type="component" value="Chromosome"/>
</dbReference>
<dbReference type="SUPFAM" id="SSF53335">
    <property type="entry name" value="S-adenosyl-L-methionine-dependent methyltransferases"/>
    <property type="match status" value="1"/>
</dbReference>